<keyword evidence="7" id="KW-0067">ATP-binding</keyword>
<dbReference type="InterPro" id="IPR027417">
    <property type="entry name" value="P-loop_NTPase"/>
</dbReference>
<dbReference type="PANTHER" id="PTHR43394:SF1">
    <property type="entry name" value="ATP-BINDING CASSETTE SUB-FAMILY B MEMBER 10, MITOCHONDRIAL"/>
    <property type="match status" value="1"/>
</dbReference>
<dbReference type="Pfam" id="PF00005">
    <property type="entry name" value="ABC_tran"/>
    <property type="match status" value="1"/>
</dbReference>
<evidence type="ECO:0000313" key="13">
    <source>
        <dbReference type="EMBL" id="SDU53579.1"/>
    </source>
</evidence>
<keyword evidence="5 10" id="KW-0812">Transmembrane</keyword>
<dbReference type="SUPFAM" id="SSF52540">
    <property type="entry name" value="P-loop containing nucleoside triphosphate hydrolases"/>
    <property type="match status" value="1"/>
</dbReference>
<evidence type="ECO:0000259" key="11">
    <source>
        <dbReference type="PROSITE" id="PS50893"/>
    </source>
</evidence>
<dbReference type="SUPFAM" id="SSF90123">
    <property type="entry name" value="ABC transporter transmembrane region"/>
    <property type="match status" value="1"/>
</dbReference>
<dbReference type="GO" id="GO:0016887">
    <property type="term" value="F:ATP hydrolysis activity"/>
    <property type="evidence" value="ECO:0007669"/>
    <property type="project" value="InterPro"/>
</dbReference>
<protein>
    <submittedName>
        <fullName evidence="13">ABC-type multidrug transport system, ATPase and permease component</fullName>
    </submittedName>
</protein>
<dbReference type="Gene3D" id="1.20.1560.10">
    <property type="entry name" value="ABC transporter type 1, transmembrane domain"/>
    <property type="match status" value="1"/>
</dbReference>
<evidence type="ECO:0000256" key="6">
    <source>
        <dbReference type="ARBA" id="ARBA00022741"/>
    </source>
</evidence>
<keyword evidence="14" id="KW-1185">Reference proteome</keyword>
<keyword evidence="6" id="KW-0547">Nucleotide-binding</keyword>
<dbReference type="RefSeq" id="WP_046769142.1">
    <property type="nucleotide sequence ID" value="NZ_KQ061230.1"/>
</dbReference>
<gene>
    <name evidence="13" type="ORF">SAMN04488563_2498</name>
</gene>
<accession>A0A1H2JB05</accession>
<dbReference type="Proteomes" id="UP000182977">
    <property type="component" value="Chromosome I"/>
</dbReference>
<feature type="transmembrane region" description="Helical" evidence="10">
    <location>
        <begin position="42"/>
        <end position="64"/>
    </location>
</feature>
<dbReference type="GO" id="GO:0005524">
    <property type="term" value="F:ATP binding"/>
    <property type="evidence" value="ECO:0007669"/>
    <property type="project" value="UniProtKB-KW"/>
</dbReference>
<dbReference type="GO" id="GO:0005886">
    <property type="term" value="C:plasma membrane"/>
    <property type="evidence" value="ECO:0007669"/>
    <property type="project" value="UniProtKB-SubCell"/>
</dbReference>
<feature type="transmembrane region" description="Helical" evidence="10">
    <location>
        <begin position="151"/>
        <end position="173"/>
    </location>
</feature>
<dbReference type="InterPro" id="IPR003593">
    <property type="entry name" value="AAA+_ATPase"/>
</dbReference>
<evidence type="ECO:0000256" key="5">
    <source>
        <dbReference type="ARBA" id="ARBA00022692"/>
    </source>
</evidence>
<dbReference type="InterPro" id="IPR036640">
    <property type="entry name" value="ABC1_TM_sf"/>
</dbReference>
<dbReference type="EMBL" id="LT629791">
    <property type="protein sequence ID" value="SDU53579.1"/>
    <property type="molecule type" value="Genomic_DNA"/>
</dbReference>
<evidence type="ECO:0000256" key="7">
    <source>
        <dbReference type="ARBA" id="ARBA00022840"/>
    </source>
</evidence>
<comment type="subcellular location">
    <subcellularLocation>
        <location evidence="1">Cell membrane</location>
        <topology evidence="1">Multi-pass membrane protein</topology>
    </subcellularLocation>
</comment>
<evidence type="ECO:0000256" key="8">
    <source>
        <dbReference type="ARBA" id="ARBA00022989"/>
    </source>
</evidence>
<dbReference type="PROSITE" id="PS50893">
    <property type="entry name" value="ABC_TRANSPORTER_2"/>
    <property type="match status" value="1"/>
</dbReference>
<evidence type="ECO:0000256" key="2">
    <source>
        <dbReference type="ARBA" id="ARBA00022448"/>
    </source>
</evidence>
<keyword evidence="3" id="KW-1003">Cell membrane</keyword>
<dbReference type="Pfam" id="PF00664">
    <property type="entry name" value="ABC_membrane"/>
    <property type="match status" value="1"/>
</dbReference>
<proteinExistence type="predicted"/>
<feature type="domain" description="ABC transporter" evidence="11">
    <location>
        <begin position="358"/>
        <end position="590"/>
    </location>
</feature>
<keyword evidence="9 10" id="KW-0472">Membrane</keyword>
<dbReference type="InterPro" id="IPR039421">
    <property type="entry name" value="Type_1_exporter"/>
</dbReference>
<organism evidence="13 14">
    <name type="scientific">Jiangella alkaliphila</name>
    <dbReference type="NCBI Taxonomy" id="419479"/>
    <lineage>
        <taxon>Bacteria</taxon>
        <taxon>Bacillati</taxon>
        <taxon>Actinomycetota</taxon>
        <taxon>Actinomycetes</taxon>
        <taxon>Jiangellales</taxon>
        <taxon>Jiangellaceae</taxon>
        <taxon>Jiangella</taxon>
    </lineage>
</organism>
<keyword evidence="4" id="KW-0997">Cell inner membrane</keyword>
<dbReference type="Gene3D" id="3.40.50.300">
    <property type="entry name" value="P-loop containing nucleotide triphosphate hydrolases"/>
    <property type="match status" value="1"/>
</dbReference>
<feature type="transmembrane region" description="Helical" evidence="10">
    <location>
        <begin position="179"/>
        <end position="199"/>
    </location>
</feature>
<dbReference type="PROSITE" id="PS50929">
    <property type="entry name" value="ABC_TM1F"/>
    <property type="match status" value="1"/>
</dbReference>
<evidence type="ECO:0000313" key="14">
    <source>
        <dbReference type="Proteomes" id="UP000182977"/>
    </source>
</evidence>
<dbReference type="FunFam" id="3.40.50.300:FF:001001">
    <property type="entry name" value="Multidrug ABC transporter ATP-binding protein"/>
    <property type="match status" value="1"/>
</dbReference>
<evidence type="ECO:0000256" key="9">
    <source>
        <dbReference type="ARBA" id="ARBA00023136"/>
    </source>
</evidence>
<feature type="transmembrane region" description="Helical" evidence="10">
    <location>
        <begin position="76"/>
        <end position="101"/>
    </location>
</feature>
<evidence type="ECO:0000256" key="1">
    <source>
        <dbReference type="ARBA" id="ARBA00004651"/>
    </source>
</evidence>
<dbReference type="PANTHER" id="PTHR43394">
    <property type="entry name" value="ATP-DEPENDENT PERMEASE MDL1, MITOCHONDRIAL"/>
    <property type="match status" value="1"/>
</dbReference>
<feature type="domain" description="ABC transmembrane type-1" evidence="12">
    <location>
        <begin position="43"/>
        <end position="322"/>
    </location>
</feature>
<dbReference type="AlphaFoldDB" id="A0A1H2JB05"/>
<keyword evidence="2" id="KW-0813">Transport</keyword>
<evidence type="ECO:0000259" key="12">
    <source>
        <dbReference type="PROSITE" id="PS50929"/>
    </source>
</evidence>
<dbReference type="CDD" id="cd07346">
    <property type="entry name" value="ABC_6TM_exporters"/>
    <property type="match status" value="1"/>
</dbReference>
<sequence>MTGLGEPSAGLPDGLPGGLPVASVREVRRHARRLALGHRREVAGAVALHALGAASGLAGPWLIGRLVEDVNAGVDHVTRVTLLICLFIVVQAGLTALAMFVSARLGEKVLAQLREEFVDSVLALPLGTVEEAGTGDLITRTTRDVDLLARAVRYAIPDTLISSVTIVLTFGGLMLLGPLLALPALVGVPVLWVASRWYLRRARDAYLRENASYSQLAEGLAETVDGARTVEALRLGGRRFERVNRDIATSYAAERATMRLRTVYLPTIDVAFVLPVFATLVIGGLLYLDGMASLAAVTAATLYTQQLLIPVDTLLFWLNELQIGGAAMARLRGVRRDPAVFEGERAAPRADTVNSGGFEVRGVSHAYRPGHDVLHDVSLTIAPGERLAVVGPSGAGKSTLGKLLAGIHAPRAGAITVGGIPVADLPLDRLRTEVALVTQEHHVFRGTLRDNVVLGRPSADDAAVEAALRAVDAWAWASSLGLAAAVGSGGAELSPAQAQQLALARLVLADPHTLILDEATSLLDPSAARHLERSLAAVLAGRTVVAIAHRLHTAHDADRIAVMEAGRIIELGSHDELVAAGGAYASLWRSWHGQSG</sequence>
<evidence type="ECO:0000256" key="10">
    <source>
        <dbReference type="SAM" id="Phobius"/>
    </source>
</evidence>
<name>A0A1H2JB05_9ACTN</name>
<evidence type="ECO:0000256" key="3">
    <source>
        <dbReference type="ARBA" id="ARBA00022475"/>
    </source>
</evidence>
<reference evidence="14" key="1">
    <citation type="submission" date="2016-10" db="EMBL/GenBank/DDBJ databases">
        <authorList>
            <person name="Varghese N."/>
            <person name="Submissions S."/>
        </authorList>
    </citation>
    <scope>NUCLEOTIDE SEQUENCE [LARGE SCALE GENOMIC DNA]</scope>
    <source>
        <strain evidence="14">DSM 45079</strain>
    </source>
</reference>
<dbReference type="InterPro" id="IPR003439">
    <property type="entry name" value="ABC_transporter-like_ATP-bd"/>
</dbReference>
<evidence type="ECO:0000256" key="4">
    <source>
        <dbReference type="ARBA" id="ARBA00022519"/>
    </source>
</evidence>
<dbReference type="SMART" id="SM00382">
    <property type="entry name" value="AAA"/>
    <property type="match status" value="1"/>
</dbReference>
<keyword evidence="8 10" id="KW-1133">Transmembrane helix</keyword>
<dbReference type="InterPro" id="IPR011527">
    <property type="entry name" value="ABC1_TM_dom"/>
</dbReference>
<dbReference type="GO" id="GO:0015421">
    <property type="term" value="F:ABC-type oligopeptide transporter activity"/>
    <property type="evidence" value="ECO:0007669"/>
    <property type="project" value="TreeGrafter"/>
</dbReference>
<feature type="transmembrane region" description="Helical" evidence="10">
    <location>
        <begin position="263"/>
        <end position="288"/>
    </location>
</feature>
<dbReference type="STRING" id="419479.SAMN04488563_2498"/>